<dbReference type="EMBL" id="CP151406">
    <property type="protein sequence ID" value="WZJ23158.1"/>
    <property type="molecule type" value="Genomic_DNA"/>
</dbReference>
<accession>A0ABZ2XLQ9</accession>
<name>A0ABZ2XLQ9_9RHOO</name>
<sequence length="457" mass="49630">METRSAIGLILALGMLGNVMAADAASGSAAPAEAEVPSLNVPTVRTPVIGGDASVGAGQRSASAGYELSGSGIGSASTPEQGAILTNAGKGRPIRFQNGIFVYPAASLAIGHNDNVGGTATNEKSSSVVILRPEVVAEMKRSGDRYTFSYAGNYGHYAASSDDDFQHHDIWLAGDNYFTTRARLGWGVGYQWRSDARGSTDRVSSSSPDEWHAPVARLVGIYGAPGAVGRLELESSWMQKRYTNNRAFTQDSDVDMLMLSGRFFYRVMPKTSLVFEARNTRSDYVSATSTSDNDYLKLLIGATWDMTAKTTGMIKLGRAYKNYDDASRRDPSAATWEAGVTWAPLTYSEFSLQSAQDIADSSSGAGNYYINNRSHSLSWNHKWASYISSSVNAGVVRSNYNGIARDDTTKNFGIGFYRELGYNFRAGLNWNRTKRDSTVNVNDFQRDVFMLTLEAVL</sequence>
<dbReference type="Proteomes" id="UP001479520">
    <property type="component" value="Chromosome"/>
</dbReference>
<proteinExistence type="predicted"/>
<feature type="signal peptide" evidence="1">
    <location>
        <begin position="1"/>
        <end position="21"/>
    </location>
</feature>
<gene>
    <name evidence="2" type="ORF">AADV58_08625</name>
</gene>
<protein>
    <submittedName>
        <fullName evidence="2">Outer membrane beta-barrel protein</fullName>
    </submittedName>
</protein>
<keyword evidence="3" id="KW-1185">Reference proteome</keyword>
<evidence type="ECO:0000313" key="2">
    <source>
        <dbReference type="EMBL" id="WZJ23158.1"/>
    </source>
</evidence>
<dbReference type="RefSeq" id="WP_081700273.1">
    <property type="nucleotide sequence ID" value="NZ_CP151406.1"/>
</dbReference>
<dbReference type="InterPro" id="IPR018759">
    <property type="entry name" value="BBP2_2"/>
</dbReference>
<organism evidence="2 3">
    <name type="scientific">Azonexus hydrophilus</name>
    <dbReference type="NCBI Taxonomy" id="418702"/>
    <lineage>
        <taxon>Bacteria</taxon>
        <taxon>Pseudomonadati</taxon>
        <taxon>Pseudomonadota</taxon>
        <taxon>Betaproteobacteria</taxon>
        <taxon>Rhodocyclales</taxon>
        <taxon>Azonexaceae</taxon>
        <taxon>Azonexus</taxon>
    </lineage>
</organism>
<feature type="chain" id="PRO_5045978046" evidence="1">
    <location>
        <begin position="22"/>
        <end position="457"/>
    </location>
</feature>
<evidence type="ECO:0000256" key="1">
    <source>
        <dbReference type="SAM" id="SignalP"/>
    </source>
</evidence>
<evidence type="ECO:0000313" key="3">
    <source>
        <dbReference type="Proteomes" id="UP001479520"/>
    </source>
</evidence>
<dbReference type="Pfam" id="PF10082">
    <property type="entry name" value="BBP2_2"/>
    <property type="match status" value="1"/>
</dbReference>
<reference evidence="2 3" key="1">
    <citation type="submission" date="2024-04" db="EMBL/GenBank/DDBJ databases">
        <title>Dissimilatory iodate-reducing microorganisms contribute to the enrichment of iodine in groundwater.</title>
        <authorList>
            <person name="Jiang Z."/>
        </authorList>
    </citation>
    <scope>NUCLEOTIDE SEQUENCE [LARGE SCALE GENOMIC DNA]</scope>
    <source>
        <strain evidence="2 3">NCP973</strain>
    </source>
</reference>
<keyword evidence="1" id="KW-0732">Signal</keyword>